<gene>
    <name evidence="4" type="ORF">BGW36DRAFT_383002</name>
</gene>
<dbReference type="InterPro" id="IPR011032">
    <property type="entry name" value="GroES-like_sf"/>
</dbReference>
<accession>A0AAD4KLT2</accession>
<dbReference type="Gene3D" id="3.40.50.720">
    <property type="entry name" value="NAD(P)-binding Rossmann-like Domain"/>
    <property type="match status" value="1"/>
</dbReference>
<proteinExistence type="inferred from homology"/>
<dbReference type="CDD" id="cd08249">
    <property type="entry name" value="enoyl_reductase_like"/>
    <property type="match status" value="1"/>
</dbReference>
<dbReference type="InterPro" id="IPR013149">
    <property type="entry name" value="ADH-like_C"/>
</dbReference>
<dbReference type="PANTHER" id="PTHR45348">
    <property type="entry name" value="HYPOTHETICAL OXIDOREDUCTASE (EUROFUNG)"/>
    <property type="match status" value="1"/>
</dbReference>
<dbReference type="GO" id="GO:0016651">
    <property type="term" value="F:oxidoreductase activity, acting on NAD(P)H"/>
    <property type="evidence" value="ECO:0007669"/>
    <property type="project" value="InterPro"/>
</dbReference>
<comment type="similarity">
    <text evidence="1">Belongs to the zinc-containing alcohol dehydrogenase family.</text>
</comment>
<dbReference type="EMBL" id="JAJTJA010000008">
    <property type="protein sequence ID" value="KAH8695598.1"/>
    <property type="molecule type" value="Genomic_DNA"/>
</dbReference>
<dbReference type="Gene3D" id="3.90.180.10">
    <property type="entry name" value="Medium-chain alcohol dehydrogenases, catalytic domain"/>
    <property type="match status" value="1"/>
</dbReference>
<dbReference type="GeneID" id="70246902"/>
<dbReference type="SUPFAM" id="SSF51735">
    <property type="entry name" value="NAD(P)-binding Rossmann-fold domains"/>
    <property type="match status" value="1"/>
</dbReference>
<evidence type="ECO:0000256" key="1">
    <source>
        <dbReference type="ARBA" id="ARBA00008072"/>
    </source>
</evidence>
<organism evidence="4 5">
    <name type="scientific">Talaromyces proteolyticus</name>
    <dbReference type="NCBI Taxonomy" id="1131652"/>
    <lineage>
        <taxon>Eukaryota</taxon>
        <taxon>Fungi</taxon>
        <taxon>Dikarya</taxon>
        <taxon>Ascomycota</taxon>
        <taxon>Pezizomycotina</taxon>
        <taxon>Eurotiomycetes</taxon>
        <taxon>Eurotiomycetidae</taxon>
        <taxon>Eurotiales</taxon>
        <taxon>Trichocomaceae</taxon>
        <taxon>Talaromyces</taxon>
        <taxon>Talaromyces sect. Bacilispori</taxon>
    </lineage>
</organism>
<evidence type="ECO:0000256" key="2">
    <source>
        <dbReference type="ARBA" id="ARBA00023002"/>
    </source>
</evidence>
<dbReference type="SMART" id="SM00829">
    <property type="entry name" value="PKS_ER"/>
    <property type="match status" value="1"/>
</dbReference>
<keyword evidence="5" id="KW-1185">Reference proteome</keyword>
<evidence type="ECO:0000313" key="5">
    <source>
        <dbReference type="Proteomes" id="UP001201262"/>
    </source>
</evidence>
<reference evidence="4" key="1">
    <citation type="submission" date="2021-12" db="EMBL/GenBank/DDBJ databases">
        <title>Convergent genome expansion in fungi linked to evolution of root-endophyte symbiosis.</title>
        <authorList>
            <consortium name="DOE Joint Genome Institute"/>
            <person name="Ke Y.-H."/>
            <person name="Bonito G."/>
            <person name="Liao H.-L."/>
            <person name="Looney B."/>
            <person name="Rojas-Flechas A."/>
            <person name="Nash J."/>
            <person name="Hameed K."/>
            <person name="Schadt C."/>
            <person name="Martin F."/>
            <person name="Crous P.W."/>
            <person name="Miettinen O."/>
            <person name="Magnuson J.K."/>
            <person name="Labbe J."/>
            <person name="Jacobson D."/>
            <person name="Doktycz M.J."/>
            <person name="Veneault-Fourrey C."/>
            <person name="Kuo A."/>
            <person name="Mondo S."/>
            <person name="Calhoun S."/>
            <person name="Riley R."/>
            <person name="Ohm R."/>
            <person name="LaButti K."/>
            <person name="Andreopoulos B."/>
            <person name="Pangilinan J."/>
            <person name="Nolan M."/>
            <person name="Tritt A."/>
            <person name="Clum A."/>
            <person name="Lipzen A."/>
            <person name="Daum C."/>
            <person name="Barry K."/>
            <person name="Grigoriev I.V."/>
            <person name="Vilgalys R."/>
        </authorList>
    </citation>
    <scope>NUCLEOTIDE SEQUENCE</scope>
    <source>
        <strain evidence="4">PMI_201</strain>
    </source>
</reference>
<dbReference type="PANTHER" id="PTHR45348:SF2">
    <property type="entry name" value="ZINC-TYPE ALCOHOL DEHYDROGENASE-LIKE PROTEIN C2E1P3.01"/>
    <property type="match status" value="1"/>
</dbReference>
<dbReference type="Pfam" id="PF00107">
    <property type="entry name" value="ADH_zinc_N"/>
    <property type="match status" value="1"/>
</dbReference>
<dbReference type="InterPro" id="IPR047122">
    <property type="entry name" value="Trans-enoyl_RdTase-like"/>
</dbReference>
<sequence length="348" mass="37226">MSSSPASHHQALVIAEKGASHSLVSRVTSQPGPGQLLVEVKAIALNPVDAVQRDSGFLISKYPTVLGSDVAGIVISVGPDVPLDTPQPGTRVAAYATAYFHQGEADFGAFQQFVIVGVEKVAPLPDSISFCEGSILPMSVSVALSGWNVLGIPRDTAYSSEDREGILIWGASTSVGTAAVQSAKSMGYHVYATSSPRHHQYLKTLGADRVFNYNSDDVVSEIVNSVKEDDVTLHQCFLGRGSLEPIASILKQLKGTRNAKVASAPLIPEEAKKLDGVDIIFILTPRDPKASYDYFRWAFVEWLKEKLAADDYIPSPHLKVVGRGLESIDNALDGLKQGVSGTKLVVEL</sequence>
<dbReference type="InterPro" id="IPR020843">
    <property type="entry name" value="ER"/>
</dbReference>
<dbReference type="Pfam" id="PF08240">
    <property type="entry name" value="ADH_N"/>
    <property type="match status" value="1"/>
</dbReference>
<protein>
    <submittedName>
        <fullName evidence="4">Chaperonin 10-like protein</fullName>
    </submittedName>
</protein>
<dbReference type="InterPro" id="IPR036291">
    <property type="entry name" value="NAD(P)-bd_dom_sf"/>
</dbReference>
<keyword evidence="2" id="KW-0560">Oxidoreductase</keyword>
<dbReference type="InterPro" id="IPR013154">
    <property type="entry name" value="ADH-like_N"/>
</dbReference>
<dbReference type="Proteomes" id="UP001201262">
    <property type="component" value="Unassembled WGS sequence"/>
</dbReference>
<evidence type="ECO:0000313" key="4">
    <source>
        <dbReference type="EMBL" id="KAH8695598.1"/>
    </source>
</evidence>
<feature type="domain" description="Enoyl reductase (ER)" evidence="3">
    <location>
        <begin position="18"/>
        <end position="346"/>
    </location>
</feature>
<dbReference type="RefSeq" id="XP_046070740.1">
    <property type="nucleotide sequence ID" value="XM_046216615.1"/>
</dbReference>
<dbReference type="AlphaFoldDB" id="A0AAD4KLT2"/>
<comment type="caution">
    <text evidence="4">The sequence shown here is derived from an EMBL/GenBank/DDBJ whole genome shotgun (WGS) entry which is preliminary data.</text>
</comment>
<dbReference type="SUPFAM" id="SSF50129">
    <property type="entry name" value="GroES-like"/>
    <property type="match status" value="1"/>
</dbReference>
<name>A0AAD4KLT2_9EURO</name>
<evidence type="ECO:0000259" key="3">
    <source>
        <dbReference type="SMART" id="SM00829"/>
    </source>
</evidence>